<dbReference type="Gene3D" id="3.30.420.10">
    <property type="entry name" value="Ribonuclease H-like superfamily/Ribonuclease H"/>
    <property type="match status" value="1"/>
</dbReference>
<protein>
    <submittedName>
        <fullName evidence="2">Exonuclease domain-containing protein</fullName>
    </submittedName>
</protein>
<keyword evidence="3" id="KW-1185">Reference proteome</keyword>
<organism evidence="2 3">
    <name type="scientific">Roseomonas acroporae</name>
    <dbReference type="NCBI Taxonomy" id="2937791"/>
    <lineage>
        <taxon>Bacteria</taxon>
        <taxon>Pseudomonadati</taxon>
        <taxon>Pseudomonadota</taxon>
        <taxon>Alphaproteobacteria</taxon>
        <taxon>Acetobacterales</taxon>
        <taxon>Roseomonadaceae</taxon>
        <taxon>Roseomonas</taxon>
    </lineage>
</organism>
<gene>
    <name evidence="2" type="ORF">M0638_24720</name>
</gene>
<dbReference type="CDD" id="cd06127">
    <property type="entry name" value="DEDDh"/>
    <property type="match status" value="1"/>
</dbReference>
<comment type="caution">
    <text evidence="2">The sequence shown here is derived from an EMBL/GenBank/DDBJ whole genome shotgun (WGS) entry which is preliminary data.</text>
</comment>
<feature type="domain" description="Exonuclease" evidence="1">
    <location>
        <begin position="14"/>
        <end position="185"/>
    </location>
</feature>
<evidence type="ECO:0000313" key="2">
    <source>
        <dbReference type="EMBL" id="MCK8787574.1"/>
    </source>
</evidence>
<evidence type="ECO:0000259" key="1">
    <source>
        <dbReference type="SMART" id="SM00479"/>
    </source>
</evidence>
<dbReference type="InterPro" id="IPR036397">
    <property type="entry name" value="RNaseH_sf"/>
</dbReference>
<sequence length="259" mass="29362">MSAALPTPGRPLLRLRVIDIETTGEAPPAEVIEFGRVDVVHEHGTWRVERPMARLYRPLHGIPPETMAVHHITEADFDVDTPVCTNERLRLAIWGGEPPNALVAHNAEFEQRFVTTAATDDLPWICTYKVALRAWPEAPRHSNQVLRYWRGLRLDPSLAMPPHRAGPDAYVTASLLVELLRTVAGEEMIAWSREPRHLPALPFGKHRGLPWTAVPLDYLDWMLRQADMEADVIWCARREMQRRQHAAADASHDSRPPSC</sequence>
<dbReference type="EMBL" id="JALPRX010000132">
    <property type="protein sequence ID" value="MCK8787574.1"/>
    <property type="molecule type" value="Genomic_DNA"/>
</dbReference>
<evidence type="ECO:0000313" key="3">
    <source>
        <dbReference type="Proteomes" id="UP001139516"/>
    </source>
</evidence>
<dbReference type="GO" id="GO:0006259">
    <property type="term" value="P:DNA metabolic process"/>
    <property type="evidence" value="ECO:0007669"/>
    <property type="project" value="UniProtKB-ARBA"/>
</dbReference>
<dbReference type="RefSeq" id="WP_248669622.1">
    <property type="nucleotide sequence ID" value="NZ_JALPRX010000132.1"/>
</dbReference>
<proteinExistence type="predicted"/>
<dbReference type="InterPro" id="IPR012337">
    <property type="entry name" value="RNaseH-like_sf"/>
</dbReference>
<dbReference type="InterPro" id="IPR013520">
    <property type="entry name" value="Ribonucl_H"/>
</dbReference>
<dbReference type="Pfam" id="PF00929">
    <property type="entry name" value="RNase_T"/>
    <property type="match status" value="1"/>
</dbReference>
<dbReference type="SMART" id="SM00479">
    <property type="entry name" value="EXOIII"/>
    <property type="match status" value="1"/>
</dbReference>
<dbReference type="GO" id="GO:0003676">
    <property type="term" value="F:nucleic acid binding"/>
    <property type="evidence" value="ECO:0007669"/>
    <property type="project" value="InterPro"/>
</dbReference>
<dbReference type="SUPFAM" id="SSF53098">
    <property type="entry name" value="Ribonuclease H-like"/>
    <property type="match status" value="1"/>
</dbReference>
<keyword evidence="2" id="KW-0378">Hydrolase</keyword>
<reference evidence="2" key="1">
    <citation type="submission" date="2022-04" db="EMBL/GenBank/DDBJ databases">
        <title>Roseomonas acroporae sp. nov., isolated from coral Acropora digitifera.</title>
        <authorList>
            <person name="Sun H."/>
        </authorList>
    </citation>
    <scope>NUCLEOTIDE SEQUENCE</scope>
    <source>
        <strain evidence="2">NAR14</strain>
    </source>
</reference>
<keyword evidence="2" id="KW-0269">Exonuclease</keyword>
<dbReference type="Proteomes" id="UP001139516">
    <property type="component" value="Unassembled WGS sequence"/>
</dbReference>
<name>A0A9X2BZ14_9PROT</name>
<dbReference type="AlphaFoldDB" id="A0A9X2BZ14"/>
<keyword evidence="2" id="KW-0540">Nuclease</keyword>
<dbReference type="GO" id="GO:0004527">
    <property type="term" value="F:exonuclease activity"/>
    <property type="evidence" value="ECO:0007669"/>
    <property type="project" value="UniProtKB-KW"/>
</dbReference>
<accession>A0A9X2BZ14</accession>